<dbReference type="Pfam" id="PF00582">
    <property type="entry name" value="Usp"/>
    <property type="match status" value="1"/>
</dbReference>
<dbReference type="InterPro" id="IPR006016">
    <property type="entry name" value="UspA"/>
</dbReference>
<protein>
    <recommendedName>
        <fullName evidence="1">UspA domain-containing protein</fullName>
    </recommendedName>
</protein>
<feature type="domain" description="UspA" evidence="1">
    <location>
        <begin position="196"/>
        <end position="279"/>
    </location>
</feature>
<dbReference type="Gene3D" id="3.40.50.12370">
    <property type="match status" value="1"/>
</dbReference>
<dbReference type="AlphaFoldDB" id="A0A4U8Z7B4"/>
<dbReference type="CDD" id="cd00293">
    <property type="entry name" value="USP-like"/>
    <property type="match status" value="1"/>
</dbReference>
<proteinExistence type="predicted"/>
<dbReference type="SUPFAM" id="SSF52402">
    <property type="entry name" value="Adenine nucleotide alpha hydrolases-like"/>
    <property type="match status" value="1"/>
</dbReference>
<accession>A0A4U8Z7B4</accession>
<gene>
    <name evidence="2" type="ORF">MTUNDRAET4_0352</name>
</gene>
<dbReference type="Proteomes" id="UP000294360">
    <property type="component" value="Plasmid 2"/>
</dbReference>
<dbReference type="RefSeq" id="WP_134493143.1">
    <property type="nucleotide sequence ID" value="NZ_CP139088.1"/>
</dbReference>
<evidence type="ECO:0000313" key="2">
    <source>
        <dbReference type="EMBL" id="VFU16738.1"/>
    </source>
</evidence>
<organism evidence="2 3">
    <name type="scientific">Methylocella tundrae</name>
    <dbReference type="NCBI Taxonomy" id="227605"/>
    <lineage>
        <taxon>Bacteria</taxon>
        <taxon>Pseudomonadati</taxon>
        <taxon>Pseudomonadota</taxon>
        <taxon>Alphaproteobacteria</taxon>
        <taxon>Hyphomicrobiales</taxon>
        <taxon>Beijerinckiaceae</taxon>
        <taxon>Methylocella</taxon>
    </lineage>
</organism>
<sequence>MTHGILAILTHERSAAATLAMADRAANVEQADRIDVLHVRVDPLATIIVGEEILSDARREEIENVNKHEAAAVKAIFDAWLADRKDSDYAAATWLDVLGDLRGEVADLGRNANLIVLGKPDPARRPHHTADGREALHAAIFDTGRPFLLTPENGQAPNNPRIAIAWKEGQPAARAVLAALPWLAHAKAISIVVVAEDDGSGEAQGAKALLLEHGLDAVVLSVKQNHQNVGDCILSAATELGADLLVMGVYRRNRLLEWVLGGATSRILEATAIPVLMCH</sequence>
<reference evidence="2 3" key="1">
    <citation type="submission" date="2019-03" db="EMBL/GenBank/DDBJ databases">
        <authorList>
            <person name="Kox A.R. M."/>
        </authorList>
    </citation>
    <scope>NUCLEOTIDE SEQUENCE [LARGE SCALE GENOMIC DNA]</scope>
    <source>
        <strain evidence="2">MTUNDRAET4 annotated genome</strain>
        <plasmid evidence="3">2</plasmid>
    </source>
</reference>
<evidence type="ECO:0000313" key="3">
    <source>
        <dbReference type="Proteomes" id="UP000294360"/>
    </source>
</evidence>
<geneLocation type="plasmid" evidence="2 3">
    <name>2</name>
</geneLocation>
<dbReference type="EMBL" id="LR536451">
    <property type="protein sequence ID" value="VFU16738.1"/>
    <property type="molecule type" value="Genomic_DNA"/>
</dbReference>
<evidence type="ECO:0000259" key="1">
    <source>
        <dbReference type="Pfam" id="PF00582"/>
    </source>
</evidence>
<keyword evidence="2" id="KW-0614">Plasmid</keyword>
<name>A0A4U8Z7B4_METTU</name>
<dbReference type="KEGG" id="mtun:MTUNDRAET4_0352.1"/>
<dbReference type="OrthoDB" id="9804721at2"/>